<organism evidence="5 6">
    <name type="scientific">Pseudoxanthomonas indica</name>
    <dbReference type="NCBI Taxonomy" id="428993"/>
    <lineage>
        <taxon>Bacteria</taxon>
        <taxon>Pseudomonadati</taxon>
        <taxon>Pseudomonadota</taxon>
        <taxon>Gammaproteobacteria</taxon>
        <taxon>Lysobacterales</taxon>
        <taxon>Lysobacteraceae</taxon>
        <taxon>Pseudoxanthomonas</taxon>
    </lineage>
</organism>
<dbReference type="GO" id="GO:0000976">
    <property type="term" value="F:transcription cis-regulatory region binding"/>
    <property type="evidence" value="ECO:0007669"/>
    <property type="project" value="TreeGrafter"/>
</dbReference>
<dbReference type="GO" id="GO:0005829">
    <property type="term" value="C:cytosol"/>
    <property type="evidence" value="ECO:0007669"/>
    <property type="project" value="TreeGrafter"/>
</dbReference>
<feature type="domain" description="HTH araC/xylS-type" evidence="4">
    <location>
        <begin position="248"/>
        <end position="345"/>
    </location>
</feature>
<keyword evidence="2" id="KW-0238">DNA-binding</keyword>
<evidence type="ECO:0000313" key="6">
    <source>
        <dbReference type="Proteomes" id="UP000190341"/>
    </source>
</evidence>
<dbReference type="InterPro" id="IPR018060">
    <property type="entry name" value="HTH_AraC"/>
</dbReference>
<keyword evidence="1" id="KW-0805">Transcription regulation</keyword>
<dbReference type="PANTHER" id="PTHR47894:SF1">
    <property type="entry name" value="HTH-TYPE TRANSCRIPTIONAL REGULATOR VQSM"/>
    <property type="match status" value="1"/>
</dbReference>
<dbReference type="InterPro" id="IPR009057">
    <property type="entry name" value="Homeodomain-like_sf"/>
</dbReference>
<proteinExistence type="predicted"/>
<evidence type="ECO:0000256" key="1">
    <source>
        <dbReference type="ARBA" id="ARBA00023015"/>
    </source>
</evidence>
<dbReference type="SUPFAM" id="SSF46689">
    <property type="entry name" value="Homeodomain-like"/>
    <property type="match status" value="1"/>
</dbReference>
<gene>
    <name evidence="5" type="ORF">SAMN06296058_1093</name>
</gene>
<protein>
    <submittedName>
        <fullName evidence="5">Transcriptional regulator, AraC family</fullName>
    </submittedName>
</protein>
<reference evidence="5 6" key="1">
    <citation type="submission" date="2017-02" db="EMBL/GenBank/DDBJ databases">
        <authorList>
            <person name="Peterson S.W."/>
        </authorList>
    </citation>
    <scope>NUCLEOTIDE SEQUENCE [LARGE SCALE GENOMIC DNA]</scope>
    <source>
        <strain evidence="5 6">P15</strain>
    </source>
</reference>
<dbReference type="STRING" id="428993.SAMN06296058_1093"/>
<dbReference type="RefSeq" id="WP_217698639.1">
    <property type="nucleotide sequence ID" value="NZ_BMCL01000002.1"/>
</dbReference>
<dbReference type="SMART" id="SM00342">
    <property type="entry name" value="HTH_ARAC"/>
    <property type="match status" value="1"/>
</dbReference>
<accession>A0A1T5JUI7</accession>
<dbReference type="Pfam" id="PF12833">
    <property type="entry name" value="HTH_18"/>
    <property type="match status" value="1"/>
</dbReference>
<evidence type="ECO:0000259" key="4">
    <source>
        <dbReference type="PROSITE" id="PS01124"/>
    </source>
</evidence>
<dbReference type="AlphaFoldDB" id="A0A1T5JUI7"/>
<keyword evidence="6" id="KW-1185">Reference proteome</keyword>
<dbReference type="InterPro" id="IPR032687">
    <property type="entry name" value="AraC-type_N"/>
</dbReference>
<dbReference type="EMBL" id="FUZV01000001">
    <property type="protein sequence ID" value="SKC55046.1"/>
    <property type="molecule type" value="Genomic_DNA"/>
</dbReference>
<evidence type="ECO:0000256" key="3">
    <source>
        <dbReference type="ARBA" id="ARBA00023163"/>
    </source>
</evidence>
<evidence type="ECO:0000313" key="5">
    <source>
        <dbReference type="EMBL" id="SKC55046.1"/>
    </source>
</evidence>
<dbReference type="Proteomes" id="UP000190341">
    <property type="component" value="Unassembled WGS sequence"/>
</dbReference>
<keyword evidence="3" id="KW-0804">Transcription</keyword>
<dbReference type="GO" id="GO:0003700">
    <property type="term" value="F:DNA-binding transcription factor activity"/>
    <property type="evidence" value="ECO:0007669"/>
    <property type="project" value="InterPro"/>
</dbReference>
<dbReference type="PROSITE" id="PS01124">
    <property type="entry name" value="HTH_ARAC_FAMILY_2"/>
    <property type="match status" value="1"/>
</dbReference>
<dbReference type="Gene3D" id="1.10.10.60">
    <property type="entry name" value="Homeodomain-like"/>
    <property type="match status" value="1"/>
</dbReference>
<sequence>MRRKLGLLGSNRLSIANLPTNMLCSLVLLAGEFGVNCETWFTGLRLTPREIQDPQARVSYRQATEVIRRALPTLPMDDVGLTIGGAQNGSNFGLLGLAMRMAPNFGEAVSIGLTYQRNLGPLMDLQLVQHESEAVTLVATTPLEMPEILPFLCEELFSSVLMLARELAGPEFHPLRVDLTYPPPTYAYRYAQMFDCDVYFNQAQNRMLVDRRWLTLPFANYNPVGSQQALAMCQAQLAAAAASGETTAAVERQLRPRLRENPQMTEIATSLHLSERTLRRQLADEGQRFTDIHDRVRTERALVLLQDRDLTIAHVGAQLGFNDVREFRRAFKRWTGNTPSEARDRMT</sequence>
<dbReference type="PANTHER" id="PTHR47894">
    <property type="entry name" value="HTH-TYPE TRANSCRIPTIONAL REGULATOR GADX"/>
    <property type="match status" value="1"/>
</dbReference>
<name>A0A1T5JUI7_9GAMM</name>
<evidence type="ECO:0000256" key="2">
    <source>
        <dbReference type="ARBA" id="ARBA00023125"/>
    </source>
</evidence>
<dbReference type="Pfam" id="PF12625">
    <property type="entry name" value="Arabinose_bd"/>
    <property type="match status" value="1"/>
</dbReference>